<dbReference type="SUPFAM" id="SSF51735">
    <property type="entry name" value="NAD(P)-binding Rossmann-fold domains"/>
    <property type="match status" value="1"/>
</dbReference>
<dbReference type="Proteomes" id="UP000294664">
    <property type="component" value="Unassembled WGS sequence"/>
</dbReference>
<dbReference type="CDD" id="cd05262">
    <property type="entry name" value="SDR_a7"/>
    <property type="match status" value="1"/>
</dbReference>
<evidence type="ECO:0000313" key="3">
    <source>
        <dbReference type="Proteomes" id="UP000294664"/>
    </source>
</evidence>
<keyword evidence="3" id="KW-1185">Reference proteome</keyword>
<organism evidence="2 3">
    <name type="scientific">Aquabacter spiritensis</name>
    <dbReference type="NCBI Taxonomy" id="933073"/>
    <lineage>
        <taxon>Bacteria</taxon>
        <taxon>Pseudomonadati</taxon>
        <taxon>Pseudomonadota</taxon>
        <taxon>Alphaproteobacteria</taxon>
        <taxon>Hyphomicrobiales</taxon>
        <taxon>Xanthobacteraceae</taxon>
        <taxon>Aquabacter</taxon>
    </lineage>
</organism>
<dbReference type="EMBL" id="SMAI01000010">
    <property type="protein sequence ID" value="TCT03249.1"/>
    <property type="molecule type" value="Genomic_DNA"/>
</dbReference>
<gene>
    <name evidence="2" type="ORF">EDC64_110114</name>
</gene>
<proteinExistence type="predicted"/>
<evidence type="ECO:0000259" key="1">
    <source>
        <dbReference type="Pfam" id="PF01370"/>
    </source>
</evidence>
<dbReference type="GO" id="GO:0004029">
    <property type="term" value="F:aldehyde dehydrogenase (NAD+) activity"/>
    <property type="evidence" value="ECO:0007669"/>
    <property type="project" value="TreeGrafter"/>
</dbReference>
<dbReference type="InterPro" id="IPR036291">
    <property type="entry name" value="NAD(P)-bd_dom_sf"/>
</dbReference>
<sequence length="306" mass="32260">MKVFVTGATGFVGTAVTRDLLAHGHHVLGLARSERSADHLARMGAQALRGDLEAPETLRRGAELSDAIVHTGFIHDFSRFAAACAVDRCAIEALGAAIEGTKKPLVVTAGVAHLDAAGPVAVETDPGLPPSDRYPRASEAAARALRDRGIAASLLRLPPSVHGRGDHGFVPMLIDMARQKGRSAYIGDGGNAWPAVHVNDAARAFRHVVARGADAGTFHAVAEQGVPFRRIAEAIARGLDLPCVSLSDTEARDHFGWFFGFASLDQPTSSARTRATLGWAPSGPDLLSDIREAGYFSPERADAETP</sequence>
<dbReference type="AlphaFoldDB" id="A0A4R3LUE9"/>
<dbReference type="PANTHER" id="PTHR48079:SF6">
    <property type="entry name" value="NAD(P)-BINDING DOMAIN-CONTAINING PROTEIN-RELATED"/>
    <property type="match status" value="1"/>
</dbReference>
<evidence type="ECO:0000313" key="2">
    <source>
        <dbReference type="EMBL" id="TCT03249.1"/>
    </source>
</evidence>
<name>A0A4R3LUE9_9HYPH</name>
<dbReference type="InterPro" id="IPR051783">
    <property type="entry name" value="NAD(P)-dependent_oxidoreduct"/>
</dbReference>
<dbReference type="RefSeq" id="WP_132033048.1">
    <property type="nucleotide sequence ID" value="NZ_SMAI01000010.1"/>
</dbReference>
<dbReference type="PANTHER" id="PTHR48079">
    <property type="entry name" value="PROTEIN YEEZ"/>
    <property type="match status" value="1"/>
</dbReference>
<dbReference type="OrthoDB" id="9787292at2"/>
<dbReference type="Gene3D" id="3.40.50.720">
    <property type="entry name" value="NAD(P)-binding Rossmann-like Domain"/>
    <property type="match status" value="1"/>
</dbReference>
<reference evidence="2 3" key="1">
    <citation type="submission" date="2019-03" db="EMBL/GenBank/DDBJ databases">
        <title>Genomic Encyclopedia of Type Strains, Phase IV (KMG-IV): sequencing the most valuable type-strain genomes for metagenomic binning, comparative biology and taxonomic classification.</title>
        <authorList>
            <person name="Goeker M."/>
        </authorList>
    </citation>
    <scope>NUCLEOTIDE SEQUENCE [LARGE SCALE GENOMIC DNA]</scope>
    <source>
        <strain evidence="2 3">DSM 9035</strain>
    </source>
</reference>
<dbReference type="InterPro" id="IPR001509">
    <property type="entry name" value="Epimerase_deHydtase"/>
</dbReference>
<accession>A0A4R3LUE9</accession>
<dbReference type="Pfam" id="PF01370">
    <property type="entry name" value="Epimerase"/>
    <property type="match status" value="1"/>
</dbReference>
<comment type="caution">
    <text evidence="2">The sequence shown here is derived from an EMBL/GenBank/DDBJ whole genome shotgun (WGS) entry which is preliminary data.</text>
</comment>
<feature type="domain" description="NAD-dependent epimerase/dehydratase" evidence="1">
    <location>
        <begin position="3"/>
        <end position="213"/>
    </location>
</feature>
<dbReference type="GO" id="GO:0005737">
    <property type="term" value="C:cytoplasm"/>
    <property type="evidence" value="ECO:0007669"/>
    <property type="project" value="TreeGrafter"/>
</dbReference>
<protein>
    <submittedName>
        <fullName evidence="2">Nucleoside-diphosphate-sugar epimerase</fullName>
    </submittedName>
</protein>